<dbReference type="EMBL" id="JAKZMM010000013">
    <property type="protein sequence ID" value="MCJ2380345.1"/>
    <property type="molecule type" value="Genomic_DNA"/>
</dbReference>
<dbReference type="Proteomes" id="UP001165444">
    <property type="component" value="Unassembled WGS sequence"/>
</dbReference>
<proteinExistence type="predicted"/>
<organism evidence="1 2">
    <name type="scientific">Parabacteroides faecalis</name>
    <dbReference type="NCBI Taxonomy" id="2924040"/>
    <lineage>
        <taxon>Bacteria</taxon>
        <taxon>Pseudomonadati</taxon>
        <taxon>Bacteroidota</taxon>
        <taxon>Bacteroidia</taxon>
        <taxon>Bacteroidales</taxon>
        <taxon>Tannerellaceae</taxon>
        <taxon>Parabacteroides</taxon>
    </lineage>
</organism>
<dbReference type="PROSITE" id="PS51257">
    <property type="entry name" value="PROKAR_LIPOPROTEIN"/>
    <property type="match status" value="1"/>
</dbReference>
<comment type="caution">
    <text evidence="1">The sequence shown here is derived from an EMBL/GenBank/DDBJ whole genome shotgun (WGS) entry which is preliminary data.</text>
</comment>
<name>A0ABT0C0C8_9BACT</name>
<keyword evidence="2" id="KW-1185">Reference proteome</keyword>
<accession>A0ABT0C0C8</accession>
<sequence>MNTKSFTIYYRRGITGLLFLFVSLFLFSSCEKKEISPDESSSETPTQSFLIKVESVGEVSSHTTTAKSQSRPIYSFSPEQTIDRVDVIIIKRALTAEIVYKGTFINWSDTENKVSVPYVNGEKRGRLREVVLEGNSLLEEGVEYIAYGVGFHSGTYGDYEPFKGLSLGDKFPNSEMVTVPDGDGVAEIFAGAQSFYVENGEIIANPEDEEISEIPAIRLRRQVAGLMGYYTCIPAVIGEKAVKSIRLVTPKVNRSIIFGGFRSLYDPNDFSKLKVINGFNPRTDYDTRFYGSETNDAFVVANDIELGKWFPGGEDGMPLDANGDGFLDGEDTNWKVNEELEEAGIIRVLQGSVFNSCYWVPISITQEEADAGIPTFQLQLVGKNDEILTYWNIEVRQAEEFSETRTLVLPGESGIPEVITEENPATPITFNIARNNLYSMGAKNHEQSYGEDEPIDLSTSKDLVIDVNPEWKELETIYFD</sequence>
<protein>
    <submittedName>
        <fullName evidence="1">Uncharacterized protein</fullName>
    </submittedName>
</protein>
<reference evidence="1 2" key="1">
    <citation type="submission" date="2022-03" db="EMBL/GenBank/DDBJ databases">
        <title>Parabacteroides sp. nov. isolated from swine feces.</title>
        <authorList>
            <person name="Bak J.E."/>
        </authorList>
    </citation>
    <scope>NUCLEOTIDE SEQUENCE [LARGE SCALE GENOMIC DNA]</scope>
    <source>
        <strain evidence="1 2">AGMB00274</strain>
    </source>
</reference>
<evidence type="ECO:0000313" key="2">
    <source>
        <dbReference type="Proteomes" id="UP001165444"/>
    </source>
</evidence>
<gene>
    <name evidence="1" type="ORF">MUN53_06925</name>
</gene>
<evidence type="ECO:0000313" key="1">
    <source>
        <dbReference type="EMBL" id="MCJ2380345.1"/>
    </source>
</evidence>
<dbReference type="RefSeq" id="WP_243324236.1">
    <property type="nucleotide sequence ID" value="NZ_JAKZMM010000013.1"/>
</dbReference>